<dbReference type="Proteomes" id="UP000054843">
    <property type="component" value="Unassembled WGS sequence"/>
</dbReference>
<keyword evidence="2" id="KW-1185">Reference proteome</keyword>
<dbReference type="EMBL" id="JYDO01000120">
    <property type="protein sequence ID" value="KRZ70105.1"/>
    <property type="molecule type" value="Genomic_DNA"/>
</dbReference>
<dbReference type="AlphaFoldDB" id="A0A0V1MEB6"/>
<sequence>MLPPAYQCVDGKNQKVLTRRIHGTTFAATNRCQMKRHAECWRATKKDDNLTALDQENMVGAVELSINLLNQNFCQVLSRRILGTTSAATHRCQMKHHAECWTASKTDDNLTALNQENMVSVVLLNKHTVPRRDRIVSTGFPRSVGAFAERFHSTTDTCVLQQTVIQLSNDCQLKLFNQNRLLIVRAFDDKKLKAVTFAVATGTGINLDSP</sequence>
<accession>A0A0V1MEB6</accession>
<reference evidence="1 2" key="1">
    <citation type="submission" date="2015-01" db="EMBL/GenBank/DDBJ databases">
        <title>Evolution of Trichinella species and genotypes.</title>
        <authorList>
            <person name="Korhonen P.K."/>
            <person name="Edoardo P."/>
            <person name="Giuseppe L.R."/>
            <person name="Gasser R.B."/>
        </authorList>
    </citation>
    <scope>NUCLEOTIDE SEQUENCE [LARGE SCALE GENOMIC DNA]</scope>
    <source>
        <strain evidence="1">ISS1980</strain>
    </source>
</reference>
<organism evidence="1 2">
    <name type="scientific">Trichinella papuae</name>
    <dbReference type="NCBI Taxonomy" id="268474"/>
    <lineage>
        <taxon>Eukaryota</taxon>
        <taxon>Metazoa</taxon>
        <taxon>Ecdysozoa</taxon>
        <taxon>Nematoda</taxon>
        <taxon>Enoplea</taxon>
        <taxon>Dorylaimia</taxon>
        <taxon>Trichinellida</taxon>
        <taxon>Trichinellidae</taxon>
        <taxon>Trichinella</taxon>
    </lineage>
</organism>
<evidence type="ECO:0000313" key="1">
    <source>
        <dbReference type="EMBL" id="KRZ70105.1"/>
    </source>
</evidence>
<comment type="caution">
    <text evidence="1">The sequence shown here is derived from an EMBL/GenBank/DDBJ whole genome shotgun (WGS) entry which is preliminary data.</text>
</comment>
<evidence type="ECO:0000313" key="2">
    <source>
        <dbReference type="Proteomes" id="UP000054843"/>
    </source>
</evidence>
<proteinExistence type="predicted"/>
<protein>
    <submittedName>
        <fullName evidence="1">Uncharacterized protein</fullName>
    </submittedName>
</protein>
<gene>
    <name evidence="1" type="ORF">T10_7801</name>
</gene>
<name>A0A0V1MEB6_9BILA</name>